<sequence>MDRLLKERWESLFEKAKCELTKAKCSNTLSTESIRELKDALNRSSTVFGRLEAVQLLNKIQPSLLHVQTYVGAITSASQYRPIGCLVWSGIQAVLQCAASGPNSLEEVYDMVGELNYTLANIERDLTLYPDREELQWHLQDIYEDFLSFCIVSVRYFQNPPGWNLFSYLWNSSPQRKLKATKTRIEKHIQRFKDEVQAIHREERKINAIEKFRNLDFYGREEEMTSIYKRFSPRNAAEPGNEERLNLKPTFCVIHGLPGVGKTQVALEYTHRFEDDYDALFWLPSEQEPQLANHVAGILRRLKNGDPDFGRIVGNEHDQLQPTEAVRNWLQYTNRVWILVFDNVEDISDVERYIPQRSRTRGSVLITTQNPNFRKLDMDFHKLPVSSLDQDASIELLFRYLDQKTTDDDERLAAAEMTDFFGGLPIAIATIAGAIKEAQSSPKDFLLTMKHSSDFWRDDQNPYTASYERSLDKVFEIALQELQQRNKNARKLVNILAFLNPDSIPESILLAAPNQPEVEFLRHKDQLTEMVRTLSRRQLVKREVSEGEGYLTIHRSLQWSIILELSRNNDQRWGVYQQAFVLLRRGLPISSPLQEPEPEKWPDFQQFSPQVLSLRNHCLWPTPAVDFPVDFARMLGDLGTYMWHAGLMSDGAKALETAEEILDERGIPKFNALRSDILANLGALSGFSGVSDRRESMKRRSNALDIRKRKFEKTPENQLTRLDHVRYINAESDLAFGYLQEERLDEVKHIMERCLREYQTWGDEDEIPFEYAKYHYLMSFVFASQSLPAKALESGEHALCLVSKAAGAEHGMTQLWKFGLANLYYHSQNLPQALTLNKEILDARKRTCGEFNGFTLESYSTYGALLHHNGRSEEADQCFKICLQRRKRGQWDREGVARAQYRYHFVLDRLGKQEQAAEELKLARLARDQLLKENEGYLEFDRSRDELEIFDQLCSMWAGRFTGKIARMQGRSDSGSV</sequence>
<dbReference type="PANTHER" id="PTHR35205">
    <property type="entry name" value="NB-ARC AND TPR DOMAIN PROTEIN"/>
    <property type="match status" value="1"/>
</dbReference>
<dbReference type="RefSeq" id="XP_007799809.1">
    <property type="nucleotide sequence ID" value="XM_007801618.1"/>
</dbReference>
<dbReference type="InterPro" id="IPR056681">
    <property type="entry name" value="DUF7779"/>
</dbReference>
<dbReference type="Gene3D" id="3.40.50.300">
    <property type="entry name" value="P-loop containing nucleotide triphosphate hydrolases"/>
    <property type="match status" value="1"/>
</dbReference>
<dbReference type="SUPFAM" id="SSF48452">
    <property type="entry name" value="TPR-like"/>
    <property type="match status" value="1"/>
</dbReference>
<dbReference type="GO" id="GO:0043531">
    <property type="term" value="F:ADP binding"/>
    <property type="evidence" value="ECO:0007669"/>
    <property type="project" value="InterPro"/>
</dbReference>
<feature type="domain" description="NB-ARC" evidence="1">
    <location>
        <begin position="249"/>
        <end position="401"/>
    </location>
</feature>
<dbReference type="InterPro" id="IPR011990">
    <property type="entry name" value="TPR-like_helical_dom_sf"/>
</dbReference>
<dbReference type="OrthoDB" id="6161812at2759"/>
<dbReference type="SUPFAM" id="SSF52540">
    <property type="entry name" value="P-loop containing nucleoside triphosphate hydrolases"/>
    <property type="match status" value="1"/>
</dbReference>
<dbReference type="AlphaFoldDB" id="U1GQU9"/>
<dbReference type="InterPro" id="IPR027417">
    <property type="entry name" value="P-loop_NTPase"/>
</dbReference>
<dbReference type="Pfam" id="PF13424">
    <property type="entry name" value="TPR_12"/>
    <property type="match status" value="1"/>
</dbReference>
<proteinExistence type="predicted"/>
<evidence type="ECO:0000313" key="3">
    <source>
        <dbReference type="EMBL" id="ERF74708.1"/>
    </source>
</evidence>
<dbReference type="HOGENOM" id="CLU_000288_125_7_1"/>
<evidence type="ECO:0000259" key="1">
    <source>
        <dbReference type="Pfam" id="PF00931"/>
    </source>
</evidence>
<dbReference type="Pfam" id="PF00931">
    <property type="entry name" value="NB-ARC"/>
    <property type="match status" value="1"/>
</dbReference>
<dbReference type="Pfam" id="PF25000">
    <property type="entry name" value="DUF7779"/>
    <property type="match status" value="1"/>
</dbReference>
<dbReference type="Gene3D" id="1.25.40.10">
    <property type="entry name" value="Tetratricopeptide repeat domain"/>
    <property type="match status" value="1"/>
</dbReference>
<dbReference type="eggNOG" id="ENOG502S8CM">
    <property type="taxonomic scope" value="Eukaryota"/>
</dbReference>
<name>U1GQU9_ENDPU</name>
<accession>U1GQU9</accession>
<dbReference type="OMA" id="NTSWLMI"/>
<protein>
    <submittedName>
        <fullName evidence="3">Uncharacterized protein</fullName>
    </submittedName>
</protein>
<evidence type="ECO:0000259" key="2">
    <source>
        <dbReference type="Pfam" id="PF25000"/>
    </source>
</evidence>
<dbReference type="PANTHER" id="PTHR35205:SF1">
    <property type="entry name" value="ZU5 DOMAIN-CONTAINING PROTEIN"/>
    <property type="match status" value="1"/>
</dbReference>
<evidence type="ECO:0000313" key="4">
    <source>
        <dbReference type="Proteomes" id="UP000019373"/>
    </source>
</evidence>
<dbReference type="Proteomes" id="UP000019373">
    <property type="component" value="Unassembled WGS sequence"/>
</dbReference>
<dbReference type="InterPro" id="IPR002182">
    <property type="entry name" value="NB-ARC"/>
</dbReference>
<dbReference type="EMBL" id="KE720872">
    <property type="protein sequence ID" value="ERF74708.1"/>
    <property type="molecule type" value="Genomic_DNA"/>
</dbReference>
<keyword evidence="4" id="KW-1185">Reference proteome</keyword>
<organism evidence="3 4">
    <name type="scientific">Endocarpon pusillum (strain Z07020 / HMAS-L-300199)</name>
    <name type="common">Lichen-forming fungus</name>
    <dbReference type="NCBI Taxonomy" id="1263415"/>
    <lineage>
        <taxon>Eukaryota</taxon>
        <taxon>Fungi</taxon>
        <taxon>Dikarya</taxon>
        <taxon>Ascomycota</taxon>
        <taxon>Pezizomycotina</taxon>
        <taxon>Eurotiomycetes</taxon>
        <taxon>Chaetothyriomycetidae</taxon>
        <taxon>Verrucariales</taxon>
        <taxon>Verrucariaceae</taxon>
        <taxon>Endocarpon</taxon>
    </lineage>
</organism>
<dbReference type="GeneID" id="19235899"/>
<gene>
    <name evidence="3" type="ORF">EPUS_00838</name>
</gene>
<reference evidence="4" key="1">
    <citation type="journal article" date="2014" name="BMC Genomics">
        <title>Genome characteristics reveal the impact of lichenization on lichen-forming fungus Endocarpon pusillum Hedwig (Verrucariales, Ascomycota).</title>
        <authorList>
            <person name="Wang Y.-Y."/>
            <person name="Liu B."/>
            <person name="Zhang X.-Y."/>
            <person name="Zhou Q.-M."/>
            <person name="Zhang T."/>
            <person name="Li H."/>
            <person name="Yu Y.-F."/>
            <person name="Zhang X.-L."/>
            <person name="Hao X.-Y."/>
            <person name="Wang M."/>
            <person name="Wang L."/>
            <person name="Wei J.-C."/>
        </authorList>
    </citation>
    <scope>NUCLEOTIDE SEQUENCE [LARGE SCALE GENOMIC DNA]</scope>
    <source>
        <strain evidence="4">Z07020 / HMAS-L-300199</strain>
    </source>
</reference>
<feature type="domain" description="DUF7779" evidence="2">
    <location>
        <begin position="482"/>
        <end position="567"/>
    </location>
</feature>